<gene>
    <name evidence="2" type="ORF">Lalb_Chr01g0015431</name>
</gene>
<evidence type="ECO:0000256" key="1">
    <source>
        <dbReference type="SAM" id="Phobius"/>
    </source>
</evidence>
<proteinExistence type="predicted"/>
<dbReference type="EMBL" id="WOCE01000001">
    <property type="protein sequence ID" value="KAE9621497.1"/>
    <property type="molecule type" value="Genomic_DNA"/>
</dbReference>
<feature type="transmembrane region" description="Helical" evidence="1">
    <location>
        <begin position="74"/>
        <end position="96"/>
    </location>
</feature>
<protein>
    <submittedName>
        <fullName evidence="2">Uncharacterized protein</fullName>
    </submittedName>
</protein>
<accession>A0A6A4R5Z0</accession>
<keyword evidence="1" id="KW-1133">Transmembrane helix</keyword>
<name>A0A6A4R5Z0_LUPAL</name>
<keyword evidence="1" id="KW-0812">Transmembrane</keyword>
<evidence type="ECO:0000313" key="3">
    <source>
        <dbReference type="Proteomes" id="UP000447434"/>
    </source>
</evidence>
<organism evidence="2 3">
    <name type="scientific">Lupinus albus</name>
    <name type="common">White lupine</name>
    <name type="synonym">Lupinus termis</name>
    <dbReference type="NCBI Taxonomy" id="3870"/>
    <lineage>
        <taxon>Eukaryota</taxon>
        <taxon>Viridiplantae</taxon>
        <taxon>Streptophyta</taxon>
        <taxon>Embryophyta</taxon>
        <taxon>Tracheophyta</taxon>
        <taxon>Spermatophyta</taxon>
        <taxon>Magnoliopsida</taxon>
        <taxon>eudicotyledons</taxon>
        <taxon>Gunneridae</taxon>
        <taxon>Pentapetalae</taxon>
        <taxon>rosids</taxon>
        <taxon>fabids</taxon>
        <taxon>Fabales</taxon>
        <taxon>Fabaceae</taxon>
        <taxon>Papilionoideae</taxon>
        <taxon>50 kb inversion clade</taxon>
        <taxon>genistoids sensu lato</taxon>
        <taxon>core genistoids</taxon>
        <taxon>Genisteae</taxon>
        <taxon>Lupinus</taxon>
    </lineage>
</organism>
<evidence type="ECO:0000313" key="2">
    <source>
        <dbReference type="EMBL" id="KAE9621497.1"/>
    </source>
</evidence>
<sequence length="100" mass="10829">MAFSLAWETNHEAHALAWYLDCFTGNLAHSTDHATSTMAHATSTMAHATSTSAIGTTLVHDIDLVIGISTCASNILICAIMSLLVSYLPYYLIILLNKMK</sequence>
<keyword evidence="1" id="KW-0472">Membrane</keyword>
<dbReference type="Proteomes" id="UP000447434">
    <property type="component" value="Chromosome 1"/>
</dbReference>
<comment type="caution">
    <text evidence="2">The sequence shown here is derived from an EMBL/GenBank/DDBJ whole genome shotgun (WGS) entry which is preliminary data.</text>
</comment>
<reference evidence="3" key="1">
    <citation type="journal article" date="2020" name="Nat. Commun.">
        <title>Genome sequence of the cluster root forming white lupin.</title>
        <authorList>
            <person name="Hufnagel B."/>
            <person name="Marques A."/>
            <person name="Soriano A."/>
            <person name="Marques L."/>
            <person name="Divol F."/>
            <person name="Doumas P."/>
            <person name="Sallet E."/>
            <person name="Mancinotti D."/>
            <person name="Carrere S."/>
            <person name="Marande W."/>
            <person name="Arribat S."/>
            <person name="Keller J."/>
            <person name="Huneau C."/>
            <person name="Blein T."/>
            <person name="Aime D."/>
            <person name="Laguerre M."/>
            <person name="Taylor J."/>
            <person name="Schubert V."/>
            <person name="Nelson M."/>
            <person name="Geu-Flores F."/>
            <person name="Crespi M."/>
            <person name="Gallardo-Guerrero K."/>
            <person name="Delaux P.-M."/>
            <person name="Salse J."/>
            <person name="Berges H."/>
            <person name="Guyot R."/>
            <person name="Gouzy J."/>
            <person name="Peret B."/>
        </authorList>
    </citation>
    <scope>NUCLEOTIDE SEQUENCE [LARGE SCALE GENOMIC DNA]</scope>
    <source>
        <strain evidence="3">cv. Amiga</strain>
    </source>
</reference>
<keyword evidence="3" id="KW-1185">Reference proteome</keyword>
<dbReference type="AlphaFoldDB" id="A0A6A4R5Z0"/>